<evidence type="ECO:0000313" key="3">
    <source>
        <dbReference type="EMBL" id="MDI1430820.1"/>
    </source>
</evidence>
<evidence type="ECO:0008006" key="5">
    <source>
        <dbReference type="Google" id="ProtNLM"/>
    </source>
</evidence>
<name>A0ABT6NRM3_9BACT</name>
<keyword evidence="4" id="KW-1185">Reference proteome</keyword>
<dbReference type="RefSeq" id="WP_284720511.1">
    <property type="nucleotide sequence ID" value="NZ_JARZHI010000010.1"/>
</dbReference>
<feature type="signal peptide" evidence="2">
    <location>
        <begin position="1"/>
        <end position="28"/>
    </location>
</feature>
<evidence type="ECO:0000256" key="2">
    <source>
        <dbReference type="SAM" id="SignalP"/>
    </source>
</evidence>
<reference evidence="3 4" key="1">
    <citation type="submission" date="2023-04" db="EMBL/GenBank/DDBJ databases">
        <title>The genome sequence of Polyangium sorediatum DSM14670.</title>
        <authorList>
            <person name="Zhang X."/>
        </authorList>
    </citation>
    <scope>NUCLEOTIDE SEQUENCE [LARGE SCALE GENOMIC DNA]</scope>
    <source>
        <strain evidence="3 4">DSM 14670</strain>
    </source>
</reference>
<comment type="caution">
    <text evidence="3">The sequence shown here is derived from an EMBL/GenBank/DDBJ whole genome shotgun (WGS) entry which is preliminary data.</text>
</comment>
<sequence>MRVRTRKDHLLRITTLGCSALIAVIAAACGGEQTPPPAKPEPPPAATPAPTPTETPTAAPETPPPQPTASASAEAPPKSVEERPPVLMSSEKELQSIFTMSPGAKLELGDDSGRAVFRIREGSLSSPHIITFKIDPKGKTTGVPIGKIYRLLVQVENSPDLPTLETQDKPFEFSFPAGNKKDANLAIGEVKVDDKGREKITWTVVAPEKIDDSTGMAFFKIKSIGNYFMHVTAKAPTEAPK</sequence>
<feature type="compositionally biased region" description="Low complexity" evidence="1">
    <location>
        <begin position="68"/>
        <end position="78"/>
    </location>
</feature>
<evidence type="ECO:0000256" key="1">
    <source>
        <dbReference type="SAM" id="MobiDB-lite"/>
    </source>
</evidence>
<gene>
    <name evidence="3" type="ORF">QHF89_15105</name>
</gene>
<feature type="chain" id="PRO_5046037043" description="Lipoprotein" evidence="2">
    <location>
        <begin position="29"/>
        <end position="241"/>
    </location>
</feature>
<feature type="region of interest" description="Disordered" evidence="1">
    <location>
        <begin position="33"/>
        <end position="84"/>
    </location>
</feature>
<protein>
    <recommendedName>
        <fullName evidence="5">Lipoprotein</fullName>
    </recommendedName>
</protein>
<keyword evidence="2" id="KW-0732">Signal</keyword>
<feature type="compositionally biased region" description="Pro residues" evidence="1">
    <location>
        <begin position="34"/>
        <end position="53"/>
    </location>
</feature>
<dbReference type="EMBL" id="JARZHI010000010">
    <property type="protein sequence ID" value="MDI1430820.1"/>
    <property type="molecule type" value="Genomic_DNA"/>
</dbReference>
<dbReference type="Proteomes" id="UP001160301">
    <property type="component" value="Unassembled WGS sequence"/>
</dbReference>
<proteinExistence type="predicted"/>
<evidence type="ECO:0000313" key="4">
    <source>
        <dbReference type="Proteomes" id="UP001160301"/>
    </source>
</evidence>
<dbReference type="PROSITE" id="PS51257">
    <property type="entry name" value="PROKAR_LIPOPROTEIN"/>
    <property type="match status" value="1"/>
</dbReference>
<accession>A0ABT6NRM3</accession>
<organism evidence="3 4">
    <name type="scientific">Polyangium sorediatum</name>
    <dbReference type="NCBI Taxonomy" id="889274"/>
    <lineage>
        <taxon>Bacteria</taxon>
        <taxon>Pseudomonadati</taxon>
        <taxon>Myxococcota</taxon>
        <taxon>Polyangia</taxon>
        <taxon>Polyangiales</taxon>
        <taxon>Polyangiaceae</taxon>
        <taxon>Polyangium</taxon>
    </lineage>
</organism>